<dbReference type="InterPro" id="IPR027417">
    <property type="entry name" value="P-loop_NTPase"/>
</dbReference>
<dbReference type="EMBL" id="PTJE01000004">
    <property type="protein sequence ID" value="PPK94378.1"/>
    <property type="molecule type" value="Genomic_DNA"/>
</dbReference>
<keyword evidence="8 13" id="KW-0547">Nucleotide-binding</keyword>
<dbReference type="RefSeq" id="WP_104515701.1">
    <property type="nucleotide sequence ID" value="NZ_MQVW01000004.1"/>
</dbReference>
<keyword evidence="6 13" id="KW-0441">Lipid A biosynthesis</keyword>
<dbReference type="GO" id="GO:0009245">
    <property type="term" value="P:lipid A biosynthetic process"/>
    <property type="evidence" value="ECO:0007669"/>
    <property type="project" value="UniProtKB-UniRule"/>
</dbReference>
<evidence type="ECO:0000256" key="7">
    <source>
        <dbReference type="ARBA" id="ARBA00022679"/>
    </source>
</evidence>
<gene>
    <name evidence="13" type="primary">lpxK</name>
    <name evidence="14" type="ORF">LY01_02015</name>
</gene>
<comment type="caution">
    <text evidence="14">The sequence shown here is derived from an EMBL/GenBank/DDBJ whole genome shotgun (WGS) entry which is preliminary data.</text>
</comment>
<feature type="binding site" evidence="13">
    <location>
        <begin position="47"/>
        <end position="54"/>
    </location>
    <ligand>
        <name>ATP</name>
        <dbReference type="ChEBI" id="CHEBI:30616"/>
    </ligand>
</feature>
<keyword evidence="15" id="KW-1185">Reference proteome</keyword>
<evidence type="ECO:0000313" key="15">
    <source>
        <dbReference type="Proteomes" id="UP000239002"/>
    </source>
</evidence>
<organism evidence="14 15">
    <name type="scientific">Nonlabens xylanidelens</name>
    <dbReference type="NCBI Taxonomy" id="191564"/>
    <lineage>
        <taxon>Bacteria</taxon>
        <taxon>Pseudomonadati</taxon>
        <taxon>Bacteroidota</taxon>
        <taxon>Flavobacteriia</taxon>
        <taxon>Flavobacteriales</taxon>
        <taxon>Flavobacteriaceae</taxon>
        <taxon>Nonlabens</taxon>
    </lineage>
</organism>
<dbReference type="PANTHER" id="PTHR42724">
    <property type="entry name" value="TETRAACYLDISACCHARIDE 4'-KINASE"/>
    <property type="match status" value="1"/>
</dbReference>
<evidence type="ECO:0000256" key="8">
    <source>
        <dbReference type="ARBA" id="ARBA00022741"/>
    </source>
</evidence>
<evidence type="ECO:0000256" key="4">
    <source>
        <dbReference type="ARBA" id="ARBA00016436"/>
    </source>
</evidence>
<dbReference type="GO" id="GO:0009029">
    <property type="term" value="F:lipid-A 4'-kinase activity"/>
    <property type="evidence" value="ECO:0007669"/>
    <property type="project" value="UniProtKB-UniRule"/>
</dbReference>
<protein>
    <recommendedName>
        <fullName evidence="4 13">Tetraacyldisaccharide 4'-kinase</fullName>
        <ecNumber evidence="3 13">2.7.1.130</ecNumber>
    </recommendedName>
    <alternativeName>
        <fullName evidence="12 13">Lipid A 4'-kinase</fullName>
    </alternativeName>
</protein>
<comment type="similarity">
    <text evidence="13">Belongs to the LpxK family.</text>
</comment>
<comment type="catalytic activity">
    <reaction evidence="13">
        <text>a lipid A disaccharide + ATP = a lipid IVA + ADP + H(+)</text>
        <dbReference type="Rhea" id="RHEA:67840"/>
        <dbReference type="ChEBI" id="CHEBI:15378"/>
        <dbReference type="ChEBI" id="CHEBI:30616"/>
        <dbReference type="ChEBI" id="CHEBI:176343"/>
        <dbReference type="ChEBI" id="CHEBI:176425"/>
        <dbReference type="ChEBI" id="CHEBI:456216"/>
        <dbReference type="EC" id="2.7.1.130"/>
    </reaction>
</comment>
<evidence type="ECO:0000256" key="13">
    <source>
        <dbReference type="HAMAP-Rule" id="MF_00409"/>
    </source>
</evidence>
<evidence type="ECO:0000256" key="3">
    <source>
        <dbReference type="ARBA" id="ARBA00012071"/>
    </source>
</evidence>
<dbReference type="PANTHER" id="PTHR42724:SF1">
    <property type="entry name" value="TETRAACYLDISACCHARIDE 4'-KINASE, MITOCHONDRIAL-RELATED"/>
    <property type="match status" value="1"/>
</dbReference>
<keyword evidence="7 13" id="KW-0808">Transferase</keyword>
<dbReference type="GO" id="GO:0009244">
    <property type="term" value="P:lipopolysaccharide core region biosynthetic process"/>
    <property type="evidence" value="ECO:0007669"/>
    <property type="project" value="TreeGrafter"/>
</dbReference>
<evidence type="ECO:0000256" key="2">
    <source>
        <dbReference type="ARBA" id="ARBA00004870"/>
    </source>
</evidence>
<evidence type="ECO:0000256" key="12">
    <source>
        <dbReference type="ARBA" id="ARBA00029757"/>
    </source>
</evidence>
<keyword evidence="5 13" id="KW-0444">Lipid biosynthesis</keyword>
<comment type="function">
    <text evidence="1 13">Transfers the gamma-phosphate of ATP to the 4'-position of a tetraacyldisaccharide 1-phosphate intermediate (termed DS-1-P) to form tetraacyldisaccharide 1,4'-bis-phosphate (lipid IVA).</text>
</comment>
<name>A0A2S6IJK2_9FLAO</name>
<dbReference type="GO" id="GO:0005886">
    <property type="term" value="C:plasma membrane"/>
    <property type="evidence" value="ECO:0007669"/>
    <property type="project" value="TreeGrafter"/>
</dbReference>
<evidence type="ECO:0000256" key="1">
    <source>
        <dbReference type="ARBA" id="ARBA00002274"/>
    </source>
</evidence>
<dbReference type="OrthoDB" id="9766423at2"/>
<evidence type="ECO:0000256" key="6">
    <source>
        <dbReference type="ARBA" id="ARBA00022556"/>
    </source>
</evidence>
<keyword evidence="11 13" id="KW-0443">Lipid metabolism</keyword>
<dbReference type="HAMAP" id="MF_00409">
    <property type="entry name" value="LpxK"/>
    <property type="match status" value="1"/>
</dbReference>
<evidence type="ECO:0000256" key="11">
    <source>
        <dbReference type="ARBA" id="ARBA00023098"/>
    </source>
</evidence>
<evidence type="ECO:0000256" key="9">
    <source>
        <dbReference type="ARBA" id="ARBA00022777"/>
    </source>
</evidence>
<evidence type="ECO:0000313" key="14">
    <source>
        <dbReference type="EMBL" id="PPK94378.1"/>
    </source>
</evidence>
<dbReference type="NCBIfam" id="TIGR00682">
    <property type="entry name" value="lpxK"/>
    <property type="match status" value="1"/>
</dbReference>
<dbReference type="AlphaFoldDB" id="A0A2S6IJK2"/>
<proteinExistence type="inferred from homology"/>
<dbReference type="GO" id="GO:0005524">
    <property type="term" value="F:ATP binding"/>
    <property type="evidence" value="ECO:0007669"/>
    <property type="project" value="UniProtKB-UniRule"/>
</dbReference>
<dbReference type="UniPathway" id="UPA00359">
    <property type="reaction ID" value="UER00482"/>
</dbReference>
<dbReference type="Proteomes" id="UP000239002">
    <property type="component" value="Unassembled WGS sequence"/>
</dbReference>
<dbReference type="EC" id="2.7.1.130" evidence="3 13"/>
<keyword evidence="9 13" id="KW-0418">Kinase</keyword>
<evidence type="ECO:0000256" key="5">
    <source>
        <dbReference type="ARBA" id="ARBA00022516"/>
    </source>
</evidence>
<keyword evidence="10 13" id="KW-0067">ATP-binding</keyword>
<dbReference type="SUPFAM" id="SSF52540">
    <property type="entry name" value="P-loop containing nucleoside triphosphate hydrolases"/>
    <property type="match status" value="1"/>
</dbReference>
<accession>A0A2S6IJK2</accession>
<dbReference type="InterPro" id="IPR003758">
    <property type="entry name" value="LpxK"/>
</dbReference>
<dbReference type="Pfam" id="PF02606">
    <property type="entry name" value="LpxK"/>
    <property type="match status" value="1"/>
</dbReference>
<sequence>MQNLRLLLYPFSIVYDGITSLRNYAFNKGIIEQHEFDIPIIAVGNLSTGGTGKTPMIEYFIKKNKDLKLGVLSRGYGRRTSGYIEINLNDTVEKVGDEPLQIKLKFKNLIVSAVCEKRVDGINNLLKNHDLDLILLDDAYQHRHVKASHYVLLTSYGNLYKDDYLLPAGNLRESRSGAKRAQTVVVTKCPSSISVEDTLKIKQKLQLLPSQQLCFSYIAYDDFVYGANDSKNLSDFKGLEVSVVTGIANPIPFIEYLKKFITVDHLKYTDHHNFTNEEVELIRSKKIVITTEKDYVRLRNYDLSNVMYLPIQTKFIGKEPSL</sequence>
<evidence type="ECO:0000256" key="10">
    <source>
        <dbReference type="ARBA" id="ARBA00022840"/>
    </source>
</evidence>
<comment type="pathway">
    <text evidence="2 13">Glycolipid biosynthesis; lipid IV(A) biosynthesis; lipid IV(A) from (3R)-3-hydroxytetradecanoyl-[acyl-carrier-protein] and UDP-N-acetyl-alpha-D-glucosamine: step 6/6.</text>
</comment>
<reference evidence="14 15" key="1">
    <citation type="submission" date="2018-02" db="EMBL/GenBank/DDBJ databases">
        <title>Genomic Encyclopedia of Archaeal and Bacterial Type Strains, Phase II (KMG-II): from individual species to whole genera.</title>
        <authorList>
            <person name="Goeker M."/>
        </authorList>
    </citation>
    <scope>NUCLEOTIDE SEQUENCE [LARGE SCALE GENOMIC DNA]</scope>
    <source>
        <strain evidence="14 15">DSM 16809</strain>
    </source>
</reference>